<feature type="compositionally biased region" description="Polar residues" evidence="5">
    <location>
        <begin position="929"/>
        <end position="942"/>
    </location>
</feature>
<evidence type="ECO:0000256" key="6">
    <source>
        <dbReference type="SAM" id="Phobius"/>
    </source>
</evidence>
<feature type="transmembrane region" description="Helical" evidence="6">
    <location>
        <begin position="200"/>
        <end position="219"/>
    </location>
</feature>
<feature type="region of interest" description="Disordered" evidence="5">
    <location>
        <begin position="725"/>
        <end position="761"/>
    </location>
</feature>
<comment type="subcellular location">
    <subcellularLocation>
        <location evidence="1">Membrane</location>
        <topology evidence="1">Multi-pass membrane protein</topology>
    </subcellularLocation>
</comment>
<evidence type="ECO:0000313" key="9">
    <source>
        <dbReference type="EMBL" id="KAG0652330.1"/>
    </source>
</evidence>
<evidence type="ECO:0000256" key="1">
    <source>
        <dbReference type="ARBA" id="ARBA00004141"/>
    </source>
</evidence>
<evidence type="ECO:0000256" key="3">
    <source>
        <dbReference type="ARBA" id="ARBA00022989"/>
    </source>
</evidence>
<keyword evidence="3 6" id="KW-1133">Transmembrane helix</keyword>
<protein>
    <recommendedName>
        <fullName evidence="8">TM7S3/TM198-like domain-containing protein</fullName>
    </recommendedName>
</protein>
<feature type="transmembrane region" description="Helical" evidence="6">
    <location>
        <begin position="277"/>
        <end position="295"/>
    </location>
</feature>
<evidence type="ECO:0000256" key="2">
    <source>
        <dbReference type="ARBA" id="ARBA00022692"/>
    </source>
</evidence>
<feature type="compositionally biased region" description="Polar residues" evidence="5">
    <location>
        <begin position="427"/>
        <end position="437"/>
    </location>
</feature>
<dbReference type="InterPro" id="IPR025256">
    <property type="entry name" value="TM7S3/TM198-like_dom"/>
</dbReference>
<evidence type="ECO:0000259" key="8">
    <source>
        <dbReference type="Pfam" id="PF13886"/>
    </source>
</evidence>
<feature type="compositionally biased region" description="Polar residues" evidence="5">
    <location>
        <begin position="879"/>
        <end position="891"/>
    </location>
</feature>
<dbReference type="GO" id="GO:0016020">
    <property type="term" value="C:membrane"/>
    <property type="evidence" value="ECO:0007669"/>
    <property type="project" value="UniProtKB-SubCell"/>
</dbReference>
<feature type="region of interest" description="Disordered" evidence="5">
    <location>
        <begin position="961"/>
        <end position="1001"/>
    </location>
</feature>
<evidence type="ECO:0000256" key="5">
    <source>
        <dbReference type="SAM" id="MobiDB-lite"/>
    </source>
</evidence>
<feature type="transmembrane region" description="Helical" evidence="6">
    <location>
        <begin position="335"/>
        <end position="353"/>
    </location>
</feature>
<feature type="region of interest" description="Disordered" evidence="5">
    <location>
        <begin position="1016"/>
        <end position="1045"/>
    </location>
</feature>
<dbReference type="CDD" id="cd22249">
    <property type="entry name" value="UDM1_RNF168_RNF169-like"/>
    <property type="match status" value="1"/>
</dbReference>
<feature type="compositionally biased region" description="Basic and acidic residues" evidence="5">
    <location>
        <begin position="621"/>
        <end position="633"/>
    </location>
</feature>
<name>A0A9P6VRJ9_9HELO</name>
<evidence type="ECO:0000313" key="10">
    <source>
        <dbReference type="Proteomes" id="UP000785200"/>
    </source>
</evidence>
<feature type="compositionally biased region" description="Low complexity" evidence="5">
    <location>
        <begin position="970"/>
        <end position="981"/>
    </location>
</feature>
<feature type="region of interest" description="Disordered" evidence="5">
    <location>
        <begin position="1075"/>
        <end position="1125"/>
    </location>
</feature>
<dbReference type="Pfam" id="PF13886">
    <property type="entry name" value="TM7S3_TM198"/>
    <property type="match status" value="1"/>
</dbReference>
<dbReference type="AlphaFoldDB" id="A0A9P6VRJ9"/>
<dbReference type="OrthoDB" id="102260at2759"/>
<keyword evidence="2 6" id="KW-0812">Transmembrane</keyword>
<feature type="region of interest" description="Disordered" evidence="5">
    <location>
        <begin position="35"/>
        <end position="96"/>
    </location>
</feature>
<dbReference type="PANTHER" id="PTHR39469:SF1">
    <property type="entry name" value="DUF4203 DOMAIN-CONTAINING PROTEIN"/>
    <property type="match status" value="1"/>
</dbReference>
<dbReference type="PANTHER" id="PTHR39469">
    <property type="entry name" value="CHROMOSOME 1, WHOLE GENOME SHOTGUN SEQUENCE"/>
    <property type="match status" value="1"/>
</dbReference>
<feature type="region of interest" description="Disordered" evidence="5">
    <location>
        <begin position="404"/>
        <end position="653"/>
    </location>
</feature>
<feature type="transmembrane region" description="Helical" evidence="6">
    <location>
        <begin position="226"/>
        <end position="246"/>
    </location>
</feature>
<feature type="compositionally biased region" description="Polar residues" evidence="5">
    <location>
        <begin position="37"/>
        <end position="47"/>
    </location>
</feature>
<reference evidence="9" key="1">
    <citation type="submission" date="2019-07" db="EMBL/GenBank/DDBJ databases">
        <title>Hyphodiscus hymeniophilus genome sequencing and assembly.</title>
        <authorList>
            <person name="Kramer G."/>
            <person name="Nodwell J."/>
        </authorList>
    </citation>
    <scope>NUCLEOTIDE SEQUENCE</scope>
    <source>
        <strain evidence="9">ATCC 34498</strain>
    </source>
</reference>
<feature type="compositionally biased region" description="Polar residues" evidence="5">
    <location>
        <begin position="982"/>
        <end position="991"/>
    </location>
</feature>
<sequence length="1125" mass="121880">MSLRLTRFLALFALYFCISLAVADPRAVYVHRRDGPTTPSTITESLKTQSSSPTQSGDSSSGKSEASSTQQPSADSKPSSAKASSTSSTPNSSSAEPTSSVIITAITSNINGAAPTSAINTSSFNETATPGKLPLTPEVTPAYCVAGIILMLSGAVYTIVGIKNRHLHICLSAGYLASLAVTVLILYVMNPPVSNAIQGAYLVAVVATGVVLGGAAIVFSELTEGLGCLLGGFALSMWLLVLKPGGLLTSTSAKSGFIAAFTVAGFATSFSHITRPYALIGFISFGGATVVVLGIDCVSRAGLKEFWAYIWDLNNNLFPVGATTYPLTRGMKVEIAAIVVIFLAGMMSQMKLWKVIKKRREQRALERLENERTIQKEEEHVGRRIEQHNAQERNQWEAVYGDKELAKSNANPPNRDSGLGDMDSQKKGPTSTVTSVRHSADDEIEMADIPSPMVTTGAGLVMSSENQDDGPISVRVARDPEYPTVTDENGNPTEQLDRRHSHMSSPNSPLEVSEKGDAWLVGSDKEARLERRPSERDPSRNSMQKSAGPDVVPLPFKVPEDSGMADDNSSLATFADDEPAGLKQTSKRLSASSAFLRTISKRSNRSSKRYSTGAGNSTEDLVNHQARDERPISRESSLAATMDGLSDDDDDMRSTRSSIVHLRDDDDLGRPPIATLQQELIAHSNLTTGVMDDSTKRLSTIPVDTGRLHPSERREKSAEKAIRELSALTSGTDQNVDRENVAEEGQSEEIQELANSAPSVVSTAESKPAILTKESLPPKQSKVVMSYRTNEWAKHLSTADAPDLEELKLAEYPVETEAKKTEVAAPVNVEELQQTAEYVSPAPSRSASQMSNNPVLIRSTSSMSKTYNSPYSLRPQAATGDSLSRSTSQLSLHGPPQPQNSTRVPLRSPSTPLMSQPIVESPIEDEASHSPNPRNPYGSQPTLIGHRDTMIRSKSSLHIASPLSSTPEFPQLQSTSQPQSQIHSSATSQAGSDGLPEDDNMSLSHRRDLIRQQSLVQQPPVPFDTHQPRRQSTAPHPLARESQLASFRASVQNEFVSAVKPRATIERQRSQLWMEKQAEEQRRNLAGKKKEARDRGFDERMRRGNMLSAHRDALRKMQAKASGTA</sequence>
<gene>
    <name evidence="9" type="ORF">D0Z07_1416</name>
</gene>
<feature type="chain" id="PRO_5040466027" description="TM7S3/TM198-like domain-containing protein" evidence="7">
    <location>
        <begin position="24"/>
        <end position="1125"/>
    </location>
</feature>
<accession>A0A9P6VRJ9</accession>
<feature type="transmembrane region" description="Helical" evidence="6">
    <location>
        <begin position="167"/>
        <end position="188"/>
    </location>
</feature>
<feature type="compositionally biased region" description="Basic and acidic residues" evidence="5">
    <location>
        <begin position="1076"/>
        <end position="1102"/>
    </location>
</feature>
<evidence type="ECO:0000256" key="4">
    <source>
        <dbReference type="ARBA" id="ARBA00023136"/>
    </source>
</evidence>
<dbReference type="EMBL" id="VNKQ01000003">
    <property type="protein sequence ID" value="KAG0652330.1"/>
    <property type="molecule type" value="Genomic_DNA"/>
</dbReference>
<feature type="region of interest" description="Disordered" evidence="5">
    <location>
        <begin position="863"/>
        <end position="944"/>
    </location>
</feature>
<evidence type="ECO:0000256" key="7">
    <source>
        <dbReference type="SAM" id="SignalP"/>
    </source>
</evidence>
<feature type="compositionally biased region" description="Basic residues" evidence="5">
    <location>
        <begin position="599"/>
        <end position="608"/>
    </location>
</feature>
<feature type="signal peptide" evidence="7">
    <location>
        <begin position="1"/>
        <end position="23"/>
    </location>
</feature>
<keyword evidence="10" id="KW-1185">Reference proteome</keyword>
<feature type="compositionally biased region" description="Low complexity" evidence="5">
    <location>
        <begin position="48"/>
        <end position="96"/>
    </location>
</feature>
<feature type="compositionally biased region" description="Polar residues" evidence="5">
    <location>
        <begin position="583"/>
        <end position="595"/>
    </location>
</feature>
<comment type="caution">
    <text evidence="9">The sequence shown here is derived from an EMBL/GenBank/DDBJ whole genome shotgun (WGS) entry which is preliminary data.</text>
</comment>
<keyword evidence="4 6" id="KW-0472">Membrane</keyword>
<keyword evidence="7" id="KW-0732">Signal</keyword>
<feature type="domain" description="TM7S3/TM198-like" evidence="8">
    <location>
        <begin position="147"/>
        <end position="350"/>
    </location>
</feature>
<proteinExistence type="predicted"/>
<dbReference type="Proteomes" id="UP000785200">
    <property type="component" value="Unassembled WGS sequence"/>
</dbReference>
<feature type="transmembrane region" description="Helical" evidence="6">
    <location>
        <begin position="140"/>
        <end position="160"/>
    </location>
</feature>
<feature type="compositionally biased region" description="Basic and acidic residues" evidence="5">
    <location>
        <begin position="512"/>
        <end position="539"/>
    </location>
</feature>
<organism evidence="9 10">
    <name type="scientific">Hyphodiscus hymeniophilus</name>
    <dbReference type="NCBI Taxonomy" id="353542"/>
    <lineage>
        <taxon>Eukaryota</taxon>
        <taxon>Fungi</taxon>
        <taxon>Dikarya</taxon>
        <taxon>Ascomycota</taxon>
        <taxon>Pezizomycotina</taxon>
        <taxon>Leotiomycetes</taxon>
        <taxon>Helotiales</taxon>
        <taxon>Hyphodiscaceae</taxon>
        <taxon>Hyphodiscus</taxon>
    </lineage>
</organism>
<feature type="compositionally biased region" description="Polar residues" evidence="5">
    <location>
        <begin position="899"/>
        <end position="914"/>
    </location>
</feature>